<evidence type="ECO:0000256" key="2">
    <source>
        <dbReference type="ARBA" id="ARBA00022737"/>
    </source>
</evidence>
<name>A0A9C6T9M0_ARADU</name>
<proteinExistence type="predicted"/>
<evidence type="ECO:0000259" key="5">
    <source>
        <dbReference type="PROSITE" id="PS50104"/>
    </source>
</evidence>
<keyword evidence="2" id="KW-0677">Repeat</keyword>
<keyword evidence="4" id="KW-0520">NAD</keyword>
<dbReference type="AlphaFoldDB" id="A0A9C6T9M0"/>
<evidence type="ECO:0000256" key="3">
    <source>
        <dbReference type="ARBA" id="ARBA00022821"/>
    </source>
</evidence>
<dbReference type="Pfam" id="PF07725">
    <property type="entry name" value="LRR_3"/>
    <property type="match status" value="1"/>
</dbReference>
<sequence>MCSSAKEYDVFLSFRGADTRNNFTIHLFNALKNKSIKTYMDCLIDRGEDVWPSLERAIEDSHVSIVVFSKDYASSKWCLQELVKILQCRKDVGQVVIPVFYGTDPSQIRGQTGSFEQSFAKHVRGLGDNDIKVKKWRDALTEAAQISGWDSRNLDESQLIENIVNDVLQKRCLRRPIELNGLVGTDEICKNVEILMKRYKVIGIWGMPGIGKVCYVENVKEYSHDRLISKLLKEEICIPNVVGFQYGLKRLGNKKVFIVLDDVDSLDQVKYFCREYRDLNEDSIFLMMKWIGSTRKAFNEIHPREGYEVLSASMVEYAGGVPLALRVLGSSLRSKRVDFWKGTLEKLKRYPDKAIQDFYKMSYDGLDEEEKKIFLEIAFFHKGEEKDSVTSILMACGLEARCGMVVLRDKAFISISYNNTIEIHDLLQEIAFEIVRRESSEDPTRRSRLMRDTEEICTILKDNKGTDAIEGIMLDLSQIAEMQLRADAFRRMNNLRFLKLYKPSDQCAGKISLPEDLDSLSDKLVYLEWYGYPLDSLPLNFCAKFLVEIRMSHSNVKQLWQGIQEVSNLERIDLSECKQLIKLPDLSKAKRLRWVNLSGCESLCALHSSVLSSDTLITLILDRCINLQYVKGDKHLKSLENISVNGCSSLEEFAVSSDLIESLDLSNTRIEMLDTSIGRLCKLGSLNLEGSPVKHLPTELCLTSLKVLKLSYDGLVIDKQQLHVLFDGLRSLQILHLKECSNLTEFPDNIGILSKLQELILDGSSVQCLPPSIKHLQRLEILSLKSCKKLRSLPELPPLIHEFCADDCAILKSVSNLKTFSKKMVGKTKHISFKNSLKLEEESLQSVMKSLHLTMIKAVANNVVVRKHRGGYNYNSMEVCLPGSRVPGEFLAYKKSESSSIIITELPDSEWLGFIYCVVLSPSEGIRKEGAKLRCQCQLVGGQKGTWLNKAVSELNSDHVYVWYDPLHCDNILRFHPPKVRFEFSVTTDEGEVDGSIHIKECGVLLISFSLVESVLQELELHLPVDLVEEENVLAPEEKPIACYSSQLDTPSEDNQNKSMDLDKSKGLLQERKNALVQRTECTLPSNMKDVAKQAEGEGDSAMAAQLLENLEGPLLDDHVLTLDDHSLMKGHGGPALFRWLQDQALRSASVARYAEQMRRSGSKKV</sequence>
<dbReference type="InterPro" id="IPR027417">
    <property type="entry name" value="P-loop_NTPase"/>
</dbReference>
<dbReference type="Pfam" id="PF23282">
    <property type="entry name" value="WHD_ROQ1"/>
    <property type="match status" value="1"/>
</dbReference>
<protein>
    <submittedName>
        <fullName evidence="7">Disease resistance protein RPV1-like</fullName>
    </submittedName>
</protein>
<dbReference type="RefSeq" id="XP_052110122.1">
    <property type="nucleotide sequence ID" value="XM_052254162.1"/>
</dbReference>
<dbReference type="InterPro" id="IPR044974">
    <property type="entry name" value="Disease_R_plants"/>
</dbReference>
<dbReference type="InterPro" id="IPR036390">
    <property type="entry name" value="WH_DNA-bd_sf"/>
</dbReference>
<dbReference type="SUPFAM" id="SSF52200">
    <property type="entry name" value="Toll/Interleukin receptor TIR domain"/>
    <property type="match status" value="1"/>
</dbReference>
<keyword evidence="6" id="KW-1185">Reference proteome</keyword>
<keyword evidence="1" id="KW-0433">Leucine-rich repeat</keyword>
<feature type="domain" description="TIR" evidence="5">
    <location>
        <begin position="6"/>
        <end position="171"/>
    </location>
</feature>
<dbReference type="PRINTS" id="PR00364">
    <property type="entry name" value="DISEASERSIST"/>
</dbReference>
<evidence type="ECO:0000313" key="7">
    <source>
        <dbReference type="RefSeq" id="XP_052110122.1"/>
    </source>
</evidence>
<dbReference type="GO" id="GO:0006952">
    <property type="term" value="P:defense response"/>
    <property type="evidence" value="ECO:0007669"/>
    <property type="project" value="UniProtKB-KW"/>
</dbReference>
<dbReference type="PANTHER" id="PTHR11017">
    <property type="entry name" value="LEUCINE-RICH REPEAT-CONTAINING PROTEIN"/>
    <property type="match status" value="1"/>
</dbReference>
<reference evidence="7" key="2">
    <citation type="submission" date="2025-08" db="UniProtKB">
        <authorList>
            <consortium name="RefSeq"/>
        </authorList>
    </citation>
    <scope>IDENTIFICATION</scope>
    <source>
        <tissue evidence="7">Whole plant</tissue>
    </source>
</reference>
<dbReference type="FunFam" id="3.40.50.10140:FF:000007">
    <property type="entry name" value="Disease resistance protein (TIR-NBS-LRR class)"/>
    <property type="match status" value="1"/>
</dbReference>
<dbReference type="InterPro" id="IPR000157">
    <property type="entry name" value="TIR_dom"/>
</dbReference>
<dbReference type="InterPro" id="IPR058192">
    <property type="entry name" value="WHD_ROQ1-like"/>
</dbReference>
<reference evidence="6" key="1">
    <citation type="journal article" date="2016" name="Nat. Genet.">
        <title>The genome sequences of Arachis duranensis and Arachis ipaensis, the diploid ancestors of cultivated peanut.</title>
        <authorList>
            <person name="Bertioli D.J."/>
            <person name="Cannon S.B."/>
            <person name="Froenicke L."/>
            <person name="Huang G."/>
            <person name="Farmer A.D."/>
            <person name="Cannon E.K."/>
            <person name="Liu X."/>
            <person name="Gao D."/>
            <person name="Clevenger J."/>
            <person name="Dash S."/>
            <person name="Ren L."/>
            <person name="Moretzsohn M.C."/>
            <person name="Shirasawa K."/>
            <person name="Huang W."/>
            <person name="Vidigal B."/>
            <person name="Abernathy B."/>
            <person name="Chu Y."/>
            <person name="Niederhuth C.E."/>
            <person name="Umale P."/>
            <person name="Araujo A.C."/>
            <person name="Kozik A."/>
            <person name="Kim K.D."/>
            <person name="Burow M.D."/>
            <person name="Varshney R.K."/>
            <person name="Wang X."/>
            <person name="Zhang X."/>
            <person name="Barkley N."/>
            <person name="Guimaraes P.M."/>
            <person name="Isobe S."/>
            <person name="Guo B."/>
            <person name="Liao B."/>
            <person name="Stalker H.T."/>
            <person name="Schmitz R.J."/>
            <person name="Scheffler B.E."/>
            <person name="Leal-Bertioli S.C."/>
            <person name="Xun X."/>
            <person name="Jackson S.A."/>
            <person name="Michelmore R."/>
            <person name="Ozias-Akins P."/>
        </authorList>
    </citation>
    <scope>NUCLEOTIDE SEQUENCE [LARGE SCALE GENOMIC DNA]</scope>
    <source>
        <strain evidence="6">cv. V14167</strain>
    </source>
</reference>
<evidence type="ECO:0000256" key="4">
    <source>
        <dbReference type="ARBA" id="ARBA00023027"/>
    </source>
</evidence>
<dbReference type="PANTHER" id="PTHR11017:SF243">
    <property type="entry name" value="ADP-RIBOSYL CYCLASE_CYCLIC ADP-RIBOSE HYDROLASE"/>
    <property type="match status" value="1"/>
</dbReference>
<dbReference type="InterPro" id="IPR032675">
    <property type="entry name" value="LRR_dom_sf"/>
</dbReference>
<dbReference type="InterPro" id="IPR035897">
    <property type="entry name" value="Toll_tir_struct_dom_sf"/>
</dbReference>
<dbReference type="Gene3D" id="3.40.50.10140">
    <property type="entry name" value="Toll/interleukin-1 receptor homology (TIR) domain"/>
    <property type="match status" value="1"/>
</dbReference>
<dbReference type="InterPro" id="IPR042197">
    <property type="entry name" value="Apaf_helical"/>
</dbReference>
<dbReference type="SUPFAM" id="SSF52540">
    <property type="entry name" value="P-loop containing nucleoside triphosphate hydrolases"/>
    <property type="match status" value="1"/>
</dbReference>
<dbReference type="SMART" id="SM00255">
    <property type="entry name" value="TIR"/>
    <property type="match status" value="1"/>
</dbReference>
<dbReference type="SUPFAM" id="SSF52058">
    <property type="entry name" value="L domain-like"/>
    <property type="match status" value="1"/>
</dbReference>
<accession>A0A9C6T9M0</accession>
<dbReference type="Pfam" id="PF01582">
    <property type="entry name" value="TIR"/>
    <property type="match status" value="1"/>
</dbReference>
<gene>
    <name evidence="7" type="primary">LOC127739622</name>
</gene>
<organism evidence="6 7">
    <name type="scientific">Arachis duranensis</name>
    <name type="common">Wild peanut</name>
    <dbReference type="NCBI Taxonomy" id="130453"/>
    <lineage>
        <taxon>Eukaryota</taxon>
        <taxon>Viridiplantae</taxon>
        <taxon>Streptophyta</taxon>
        <taxon>Embryophyta</taxon>
        <taxon>Tracheophyta</taxon>
        <taxon>Spermatophyta</taxon>
        <taxon>Magnoliopsida</taxon>
        <taxon>eudicotyledons</taxon>
        <taxon>Gunneridae</taxon>
        <taxon>Pentapetalae</taxon>
        <taxon>rosids</taxon>
        <taxon>fabids</taxon>
        <taxon>Fabales</taxon>
        <taxon>Fabaceae</taxon>
        <taxon>Papilionoideae</taxon>
        <taxon>50 kb inversion clade</taxon>
        <taxon>dalbergioids sensu lato</taxon>
        <taxon>Dalbergieae</taxon>
        <taxon>Pterocarpus clade</taxon>
        <taxon>Arachis</taxon>
    </lineage>
</organism>
<dbReference type="GO" id="GO:0007165">
    <property type="term" value="P:signal transduction"/>
    <property type="evidence" value="ECO:0007669"/>
    <property type="project" value="InterPro"/>
</dbReference>
<dbReference type="SUPFAM" id="SSF46785">
    <property type="entry name" value="Winged helix' DNA-binding domain"/>
    <property type="match status" value="1"/>
</dbReference>
<dbReference type="Gene3D" id="1.10.8.430">
    <property type="entry name" value="Helical domain of apoptotic protease-activating factors"/>
    <property type="match status" value="1"/>
</dbReference>
<evidence type="ECO:0000313" key="6">
    <source>
        <dbReference type="Proteomes" id="UP000515211"/>
    </source>
</evidence>
<dbReference type="Gene3D" id="3.80.10.10">
    <property type="entry name" value="Ribonuclease Inhibitor"/>
    <property type="match status" value="2"/>
</dbReference>
<dbReference type="GeneID" id="127739622"/>
<dbReference type="KEGG" id="adu:127739622"/>
<dbReference type="Proteomes" id="UP000515211">
    <property type="component" value="Chromosome 9"/>
</dbReference>
<dbReference type="PROSITE" id="PS50104">
    <property type="entry name" value="TIR"/>
    <property type="match status" value="1"/>
</dbReference>
<evidence type="ECO:0000256" key="1">
    <source>
        <dbReference type="ARBA" id="ARBA00022614"/>
    </source>
</evidence>
<dbReference type="InterPro" id="IPR011713">
    <property type="entry name" value="Leu-rich_rpt_3"/>
</dbReference>
<keyword evidence="3" id="KW-0611">Plant defense</keyword>